<dbReference type="EMBL" id="JNSK01000105">
    <property type="protein sequence ID" value="KGA15141.1"/>
    <property type="molecule type" value="Genomic_DNA"/>
</dbReference>
<evidence type="ECO:0000256" key="3">
    <source>
        <dbReference type="ARBA" id="ARBA00022670"/>
    </source>
</evidence>
<dbReference type="Pfam" id="PF01470">
    <property type="entry name" value="Peptidase_C15"/>
    <property type="match status" value="1"/>
</dbReference>
<keyword evidence="2" id="KW-0963">Cytoplasm</keyword>
<dbReference type="GO" id="GO:0005829">
    <property type="term" value="C:cytosol"/>
    <property type="evidence" value="ECO:0007669"/>
    <property type="project" value="InterPro"/>
</dbReference>
<dbReference type="InterPro" id="IPR016125">
    <property type="entry name" value="Peptidase_C15-like"/>
</dbReference>
<dbReference type="PANTHER" id="PTHR23402:SF1">
    <property type="entry name" value="PYROGLUTAMYL-PEPTIDASE I"/>
    <property type="match status" value="1"/>
</dbReference>
<dbReference type="InterPro" id="IPR029762">
    <property type="entry name" value="PGP-I_bact-type"/>
</dbReference>
<reference evidence="6" key="1">
    <citation type="submission" date="2014-05" db="EMBL/GenBank/DDBJ databases">
        <title>Key roles for freshwater Actinobacteria revealed by deep metagenomic sequencing.</title>
        <authorList>
            <person name="Ghai R."/>
            <person name="Mizuno C.M."/>
            <person name="Picazo A."/>
            <person name="Camacho A."/>
            <person name="Rodriguez-Valera F."/>
        </authorList>
    </citation>
    <scope>NUCLEOTIDE SEQUENCE</scope>
</reference>
<dbReference type="PROSITE" id="PS01334">
    <property type="entry name" value="PYRASE_CYS"/>
    <property type="match status" value="1"/>
</dbReference>
<organism evidence="6">
    <name type="scientific">freshwater metagenome</name>
    <dbReference type="NCBI Taxonomy" id="449393"/>
    <lineage>
        <taxon>unclassified sequences</taxon>
        <taxon>metagenomes</taxon>
        <taxon>ecological metagenomes</taxon>
    </lineage>
</organism>
<comment type="caution">
    <text evidence="6">The sequence shown here is derived from an EMBL/GenBank/DDBJ whole genome shotgun (WGS) entry which is preliminary data.</text>
</comment>
<evidence type="ECO:0000256" key="2">
    <source>
        <dbReference type="ARBA" id="ARBA00022490"/>
    </source>
</evidence>
<proteinExistence type="inferred from homology"/>
<dbReference type="GO" id="GO:0006508">
    <property type="term" value="P:proteolysis"/>
    <property type="evidence" value="ECO:0007669"/>
    <property type="project" value="UniProtKB-KW"/>
</dbReference>
<accession>A0A094QKZ2</accession>
<gene>
    <name evidence="6" type="ORF">GM50_18005</name>
</gene>
<keyword evidence="5" id="KW-0788">Thiol protease</keyword>
<dbReference type="CDD" id="cd00501">
    <property type="entry name" value="Peptidase_C15"/>
    <property type="match status" value="1"/>
</dbReference>
<evidence type="ECO:0000256" key="5">
    <source>
        <dbReference type="ARBA" id="ARBA00022807"/>
    </source>
</evidence>
<dbReference type="InterPro" id="IPR000816">
    <property type="entry name" value="Peptidase_C15"/>
</dbReference>
<evidence type="ECO:0000256" key="1">
    <source>
        <dbReference type="ARBA" id="ARBA00006641"/>
    </source>
</evidence>
<keyword evidence="3" id="KW-0645">Protease</keyword>
<dbReference type="PANTHER" id="PTHR23402">
    <property type="entry name" value="PROTEASE FAMILY C15 PYROGLUTAMYL-PEPTIDASE I-RELATED"/>
    <property type="match status" value="1"/>
</dbReference>
<dbReference type="GO" id="GO:0016920">
    <property type="term" value="F:pyroglutamyl-peptidase activity"/>
    <property type="evidence" value="ECO:0007669"/>
    <property type="project" value="InterPro"/>
</dbReference>
<dbReference type="Gene3D" id="3.40.630.20">
    <property type="entry name" value="Peptidase C15, pyroglutamyl peptidase I-like"/>
    <property type="match status" value="1"/>
</dbReference>
<evidence type="ECO:0000256" key="4">
    <source>
        <dbReference type="ARBA" id="ARBA00022801"/>
    </source>
</evidence>
<dbReference type="PIRSF" id="PIRSF015592">
    <property type="entry name" value="Prld-crbxl_pptds"/>
    <property type="match status" value="1"/>
</dbReference>
<sequence length="193" mass="20721">MTKVLLTGFEPFGKASLNPSGEIVKQISGENIVTAILPVAYEQSAKALLALIEQHKPDVVISLGQAEGRTQITPERIAINLDDARLADNQGVMRNDVPILVGGPVAYESTLPIKEFVEAIKAIEVPAAVSLSAGAFLCNHIFYVAQNKFAGTQVRSGFVHVPLMDEQSGEFPGLPTMPLDQMVKAVRAMLEVL</sequence>
<dbReference type="InterPro" id="IPR033694">
    <property type="entry name" value="PGPEP1_Cys_AS"/>
</dbReference>
<dbReference type="InterPro" id="IPR036440">
    <property type="entry name" value="Peptidase_C15-like_sf"/>
</dbReference>
<dbReference type="SUPFAM" id="SSF53182">
    <property type="entry name" value="Pyrrolidone carboxyl peptidase (pyroglutamate aminopeptidase)"/>
    <property type="match status" value="1"/>
</dbReference>
<dbReference type="NCBIfam" id="NF009676">
    <property type="entry name" value="PRK13197.1"/>
    <property type="match status" value="1"/>
</dbReference>
<evidence type="ECO:0000313" key="6">
    <source>
        <dbReference type="EMBL" id="KGA15141.1"/>
    </source>
</evidence>
<comment type="similarity">
    <text evidence="1">Belongs to the peptidase C15 family.</text>
</comment>
<dbReference type="AlphaFoldDB" id="A0A094QKZ2"/>
<evidence type="ECO:0008006" key="7">
    <source>
        <dbReference type="Google" id="ProtNLM"/>
    </source>
</evidence>
<name>A0A094QKZ2_9ZZZZ</name>
<dbReference type="NCBIfam" id="TIGR00504">
    <property type="entry name" value="pyro_pdase"/>
    <property type="match status" value="1"/>
</dbReference>
<dbReference type="PRINTS" id="PR00706">
    <property type="entry name" value="PYROGLUPTASE"/>
</dbReference>
<keyword evidence="4" id="KW-0378">Hydrolase</keyword>
<protein>
    <recommendedName>
        <fullName evidence="7">Pyroglutamyl-peptidase I</fullName>
    </recommendedName>
</protein>